<proteinExistence type="predicted"/>
<protein>
    <submittedName>
        <fullName evidence="1">Uncharacterized protein</fullName>
    </submittedName>
</protein>
<evidence type="ECO:0000313" key="2">
    <source>
        <dbReference type="Proteomes" id="UP000648239"/>
    </source>
</evidence>
<dbReference type="Proteomes" id="UP000648239">
    <property type="component" value="Unassembled WGS sequence"/>
</dbReference>
<accession>A0A8J6Y3V2</accession>
<organism evidence="1 2">
    <name type="scientific">Candidatus Polarisedimenticola svalbardensis</name>
    <dbReference type="NCBI Taxonomy" id="2886004"/>
    <lineage>
        <taxon>Bacteria</taxon>
        <taxon>Pseudomonadati</taxon>
        <taxon>Acidobacteriota</taxon>
        <taxon>Candidatus Polarisedimenticolia</taxon>
        <taxon>Candidatus Polarisedimenticolales</taxon>
        <taxon>Candidatus Polarisedimenticolaceae</taxon>
        <taxon>Candidatus Polarisedimenticola</taxon>
    </lineage>
</organism>
<name>A0A8J6Y3V2_9BACT</name>
<sequence length="271" mass="29195">MTESGKKWLIGCSVAAFLVVLVLAAIVWGGVVFFKKAAAEIEELEDSSRAVSQRFGDASEFTPDPGGAIPASRIEAFLAAREIMAPTRDELVSSLATLDGDEGGKFGAGVRLLPRSFGFYEARNKACLEADIGLGEYGYLYILSYYKFLAKPVSAGPGFTLTGGSSGGGGPGTPTSDFEVREDRREHVLSSARNRVLPILRNQLAALEAEDGPGDWAGRLAEEIALLEADPFRLPWRDGLPDRIARSLEPYRERLEASWSELANPLEAGPQ</sequence>
<reference evidence="1 2" key="1">
    <citation type="submission" date="2020-08" db="EMBL/GenBank/DDBJ databases">
        <title>Acidobacteriota in marine sediments use diverse sulfur dissimilation pathways.</title>
        <authorList>
            <person name="Wasmund K."/>
        </authorList>
    </citation>
    <scope>NUCLEOTIDE SEQUENCE [LARGE SCALE GENOMIC DNA]</scope>
    <source>
        <strain evidence="1">MAG AM4</strain>
    </source>
</reference>
<dbReference type="AlphaFoldDB" id="A0A8J6Y3V2"/>
<dbReference type="EMBL" id="JACXWD010000044">
    <property type="protein sequence ID" value="MBD3868809.1"/>
    <property type="molecule type" value="Genomic_DNA"/>
</dbReference>
<comment type="caution">
    <text evidence="1">The sequence shown here is derived from an EMBL/GenBank/DDBJ whole genome shotgun (WGS) entry which is preliminary data.</text>
</comment>
<evidence type="ECO:0000313" key="1">
    <source>
        <dbReference type="EMBL" id="MBD3868809.1"/>
    </source>
</evidence>
<gene>
    <name evidence="1" type="ORF">IFK94_11845</name>
</gene>